<dbReference type="AlphaFoldDB" id="A0A0F9G017"/>
<proteinExistence type="predicted"/>
<name>A0A0F9G017_9ZZZZ</name>
<accession>A0A0F9G017</accession>
<reference evidence="1" key="1">
    <citation type="journal article" date="2015" name="Nature">
        <title>Complex archaea that bridge the gap between prokaryotes and eukaryotes.</title>
        <authorList>
            <person name="Spang A."/>
            <person name="Saw J.H."/>
            <person name="Jorgensen S.L."/>
            <person name="Zaremba-Niedzwiedzka K."/>
            <person name="Martijn J."/>
            <person name="Lind A.E."/>
            <person name="van Eijk R."/>
            <person name="Schleper C."/>
            <person name="Guy L."/>
            <person name="Ettema T.J."/>
        </authorList>
    </citation>
    <scope>NUCLEOTIDE SEQUENCE</scope>
</reference>
<sequence>MKGIRFYRDGNGARIRSGRGNWAPKDFPDGCQGLAIFPDTWQARNGHVDGVASLWATPGDGPYAGTAVHPDYLTENCRRISESQAREMFPNLVKRLESD</sequence>
<comment type="caution">
    <text evidence="1">The sequence shown here is derived from an EMBL/GenBank/DDBJ whole genome shotgun (WGS) entry which is preliminary data.</text>
</comment>
<evidence type="ECO:0000313" key="1">
    <source>
        <dbReference type="EMBL" id="KKL91923.1"/>
    </source>
</evidence>
<protein>
    <submittedName>
        <fullName evidence="1">Uncharacterized protein</fullName>
    </submittedName>
</protein>
<organism evidence="1">
    <name type="scientific">marine sediment metagenome</name>
    <dbReference type="NCBI Taxonomy" id="412755"/>
    <lineage>
        <taxon>unclassified sequences</taxon>
        <taxon>metagenomes</taxon>
        <taxon>ecological metagenomes</taxon>
    </lineage>
</organism>
<dbReference type="EMBL" id="LAZR01019606">
    <property type="protein sequence ID" value="KKL91923.1"/>
    <property type="molecule type" value="Genomic_DNA"/>
</dbReference>
<gene>
    <name evidence="1" type="ORF">LCGC14_1889840</name>
</gene>